<comment type="caution">
    <text evidence="3">The sequence shown here is derived from an EMBL/GenBank/DDBJ whole genome shotgun (WGS) entry which is preliminary data.</text>
</comment>
<dbReference type="PANTHER" id="PTHR33515">
    <property type="entry name" value="RIBOSOME-BINDING FACTOR A, CHLOROPLASTIC-RELATED"/>
    <property type="match status" value="1"/>
</dbReference>
<comment type="subcellular location">
    <subcellularLocation>
        <location evidence="2">Cytoplasm</location>
    </subcellularLocation>
</comment>
<dbReference type="Proteomes" id="UP000241964">
    <property type="component" value="Unassembled WGS sequence"/>
</dbReference>
<protein>
    <recommendedName>
        <fullName evidence="2">Ribosome-binding factor A</fullName>
    </recommendedName>
</protein>
<organism evidence="3 4">
    <name type="scientific">Dyadobacter jiangsuensis</name>
    <dbReference type="NCBI Taxonomy" id="1591085"/>
    <lineage>
        <taxon>Bacteria</taxon>
        <taxon>Pseudomonadati</taxon>
        <taxon>Bacteroidota</taxon>
        <taxon>Cytophagia</taxon>
        <taxon>Cytophagales</taxon>
        <taxon>Spirosomataceae</taxon>
        <taxon>Dyadobacter</taxon>
    </lineage>
</organism>
<dbReference type="HAMAP" id="MF_00003">
    <property type="entry name" value="RbfA"/>
    <property type="match status" value="1"/>
</dbReference>
<comment type="subunit">
    <text evidence="2">Monomer. Binds 30S ribosomal subunits, but not 50S ribosomal subunits or 70S ribosomes.</text>
</comment>
<evidence type="ECO:0000313" key="3">
    <source>
        <dbReference type="EMBL" id="PSL28699.1"/>
    </source>
</evidence>
<dbReference type="PANTHER" id="PTHR33515:SF1">
    <property type="entry name" value="RIBOSOME-BINDING FACTOR A, CHLOROPLASTIC-RELATED"/>
    <property type="match status" value="1"/>
</dbReference>
<dbReference type="Pfam" id="PF02033">
    <property type="entry name" value="RBFA"/>
    <property type="match status" value="1"/>
</dbReference>
<keyword evidence="2" id="KW-0963">Cytoplasm</keyword>
<evidence type="ECO:0000256" key="1">
    <source>
        <dbReference type="ARBA" id="ARBA00022517"/>
    </source>
</evidence>
<dbReference type="Gene3D" id="3.30.300.20">
    <property type="match status" value="1"/>
</dbReference>
<gene>
    <name evidence="2" type="primary">rbfA</name>
    <name evidence="3" type="ORF">CLV60_106302</name>
</gene>
<keyword evidence="4" id="KW-1185">Reference proteome</keyword>
<evidence type="ECO:0000256" key="2">
    <source>
        <dbReference type="HAMAP-Rule" id="MF_00003"/>
    </source>
</evidence>
<comment type="similarity">
    <text evidence="2">Belongs to the RbfA family.</text>
</comment>
<dbReference type="GO" id="GO:0043024">
    <property type="term" value="F:ribosomal small subunit binding"/>
    <property type="evidence" value="ECO:0007669"/>
    <property type="project" value="TreeGrafter"/>
</dbReference>
<dbReference type="InterPro" id="IPR000238">
    <property type="entry name" value="RbfA"/>
</dbReference>
<dbReference type="InterPro" id="IPR023799">
    <property type="entry name" value="RbfA_dom_sf"/>
</dbReference>
<dbReference type="GO" id="GO:0005829">
    <property type="term" value="C:cytosol"/>
    <property type="evidence" value="ECO:0007669"/>
    <property type="project" value="TreeGrafter"/>
</dbReference>
<sequence length="154" mass="17703">MLVYISLTGEPGCAVRTGKTPPFNIQDMESKRQQKVGRQIQKDLGEIFQKDAQHLTHGSFVTITAVRVTPDLSIARAYLSFLPDKNKTMLLETIRENTRFIRQKLAERVRHQLRIVPHLQFYIDDTAEYAAKMDQLFADLVIPPAQPDEEEDSY</sequence>
<evidence type="ECO:0000313" key="4">
    <source>
        <dbReference type="Proteomes" id="UP000241964"/>
    </source>
</evidence>
<accession>A0A2P8G3Z9</accession>
<proteinExistence type="inferred from homology"/>
<reference evidence="3 4" key="1">
    <citation type="submission" date="2018-03" db="EMBL/GenBank/DDBJ databases">
        <title>Genomic Encyclopedia of Archaeal and Bacterial Type Strains, Phase II (KMG-II): from individual species to whole genera.</title>
        <authorList>
            <person name="Goeker M."/>
        </authorList>
    </citation>
    <scope>NUCLEOTIDE SEQUENCE [LARGE SCALE GENOMIC DNA]</scope>
    <source>
        <strain evidence="3 4">DSM 29057</strain>
    </source>
</reference>
<dbReference type="SUPFAM" id="SSF89919">
    <property type="entry name" value="Ribosome-binding factor A, RbfA"/>
    <property type="match status" value="1"/>
</dbReference>
<dbReference type="InterPro" id="IPR015946">
    <property type="entry name" value="KH_dom-like_a/b"/>
</dbReference>
<name>A0A2P8G3Z9_9BACT</name>
<comment type="function">
    <text evidence="2">One of several proteins that assist in the late maturation steps of the functional core of the 30S ribosomal subunit. Associates with free 30S ribosomal subunits (but not with 30S subunits that are part of 70S ribosomes or polysomes). Required for efficient processing of 16S rRNA. May interact with the 5'-terminal helix region of 16S rRNA.</text>
</comment>
<dbReference type="EMBL" id="PYAS01000006">
    <property type="protein sequence ID" value="PSL28699.1"/>
    <property type="molecule type" value="Genomic_DNA"/>
</dbReference>
<dbReference type="AlphaFoldDB" id="A0A2P8G3Z9"/>
<keyword evidence="1 2" id="KW-0690">Ribosome biogenesis</keyword>
<dbReference type="NCBIfam" id="TIGR00082">
    <property type="entry name" value="rbfA"/>
    <property type="match status" value="1"/>
</dbReference>
<dbReference type="GO" id="GO:0030490">
    <property type="term" value="P:maturation of SSU-rRNA"/>
    <property type="evidence" value="ECO:0007669"/>
    <property type="project" value="UniProtKB-UniRule"/>
</dbReference>